<dbReference type="InterPro" id="IPR028978">
    <property type="entry name" value="Chorismate_lyase_/UTRA_dom_sf"/>
</dbReference>
<dbReference type="GO" id="GO:0003700">
    <property type="term" value="F:DNA-binding transcription factor activity"/>
    <property type="evidence" value="ECO:0007669"/>
    <property type="project" value="InterPro"/>
</dbReference>
<dbReference type="RefSeq" id="WP_055304806.1">
    <property type="nucleotide sequence ID" value="NZ_CP071249.1"/>
</dbReference>
<dbReference type="Gene3D" id="3.40.1410.10">
    <property type="entry name" value="Chorismate lyase-like"/>
    <property type="match status" value="1"/>
</dbReference>
<dbReference type="PANTHER" id="PTHR44846">
    <property type="entry name" value="MANNOSYL-D-GLYCERATE TRANSPORT/METABOLISM SYSTEM REPRESSOR MNGR-RELATED"/>
    <property type="match status" value="1"/>
</dbReference>
<dbReference type="SUPFAM" id="SSF64288">
    <property type="entry name" value="Chorismate lyase-like"/>
    <property type="match status" value="1"/>
</dbReference>
<reference evidence="6 7" key="1">
    <citation type="submission" date="2021-03" db="EMBL/GenBank/DDBJ databases">
        <title>Comparative Genomics and Metabolomics in the genus Turicibacter.</title>
        <authorList>
            <person name="Maki J."/>
            <person name="Looft T."/>
        </authorList>
    </citation>
    <scope>NUCLEOTIDE SEQUENCE</scope>
    <source>
        <strain evidence="6">ISU324</strain>
        <strain evidence="5 7">MMM721</strain>
    </source>
</reference>
<accession>A0A9Q9FF33</accession>
<keyword evidence="2" id="KW-0238">DNA-binding</keyword>
<dbReference type="PANTHER" id="PTHR44846:SF1">
    <property type="entry name" value="MANNOSYL-D-GLYCERATE TRANSPORT_METABOLISM SYSTEM REPRESSOR MNGR-RELATED"/>
    <property type="match status" value="1"/>
</dbReference>
<dbReference type="GO" id="GO:0045892">
    <property type="term" value="P:negative regulation of DNA-templated transcription"/>
    <property type="evidence" value="ECO:0007669"/>
    <property type="project" value="TreeGrafter"/>
</dbReference>
<evidence type="ECO:0000313" key="6">
    <source>
        <dbReference type="EMBL" id="UUF09058.1"/>
    </source>
</evidence>
<dbReference type="SUPFAM" id="SSF46785">
    <property type="entry name" value="Winged helix' DNA-binding domain"/>
    <property type="match status" value="1"/>
</dbReference>
<dbReference type="Proteomes" id="UP001058072">
    <property type="component" value="Chromosome"/>
</dbReference>
<feature type="domain" description="HTH gntR-type" evidence="4">
    <location>
        <begin position="3"/>
        <end position="69"/>
    </location>
</feature>
<dbReference type="SMART" id="SM00345">
    <property type="entry name" value="HTH_GNTR"/>
    <property type="match status" value="1"/>
</dbReference>
<dbReference type="Pfam" id="PF07702">
    <property type="entry name" value="UTRA"/>
    <property type="match status" value="1"/>
</dbReference>
<evidence type="ECO:0000313" key="8">
    <source>
        <dbReference type="Proteomes" id="UP001058072"/>
    </source>
</evidence>
<dbReference type="AlphaFoldDB" id="A0A9Q9FF33"/>
<dbReference type="InterPro" id="IPR011663">
    <property type="entry name" value="UTRA"/>
</dbReference>
<dbReference type="PRINTS" id="PR00035">
    <property type="entry name" value="HTHGNTR"/>
</dbReference>
<evidence type="ECO:0000256" key="2">
    <source>
        <dbReference type="ARBA" id="ARBA00023125"/>
    </source>
</evidence>
<dbReference type="EMBL" id="CP071249">
    <property type="protein sequence ID" value="UUF05490.1"/>
    <property type="molecule type" value="Genomic_DNA"/>
</dbReference>
<evidence type="ECO:0000256" key="3">
    <source>
        <dbReference type="ARBA" id="ARBA00023163"/>
    </source>
</evidence>
<evidence type="ECO:0000259" key="4">
    <source>
        <dbReference type="PROSITE" id="PS50949"/>
    </source>
</evidence>
<name>A0A9Q9FF33_9FIRM</name>
<dbReference type="PROSITE" id="PS50949">
    <property type="entry name" value="HTH_GNTR"/>
    <property type="match status" value="1"/>
</dbReference>
<dbReference type="SMART" id="SM00866">
    <property type="entry name" value="UTRA"/>
    <property type="match status" value="1"/>
</dbReference>
<dbReference type="InterPro" id="IPR050679">
    <property type="entry name" value="Bact_HTH_transcr_reg"/>
</dbReference>
<protein>
    <submittedName>
        <fullName evidence="6">GntR family transcriptional regulator</fullName>
    </submittedName>
</protein>
<dbReference type="Proteomes" id="UP001058016">
    <property type="component" value="Chromosome"/>
</dbReference>
<evidence type="ECO:0000313" key="7">
    <source>
        <dbReference type="Proteomes" id="UP001058016"/>
    </source>
</evidence>
<evidence type="ECO:0000256" key="1">
    <source>
        <dbReference type="ARBA" id="ARBA00023015"/>
    </source>
</evidence>
<dbReference type="GO" id="GO:0003677">
    <property type="term" value="F:DNA binding"/>
    <property type="evidence" value="ECO:0007669"/>
    <property type="project" value="UniProtKB-KW"/>
</dbReference>
<keyword evidence="1" id="KW-0805">Transcription regulation</keyword>
<organism evidence="6 8">
    <name type="scientific">Turicibacter bilis</name>
    <dbReference type="NCBI Taxonomy" id="2735723"/>
    <lineage>
        <taxon>Bacteria</taxon>
        <taxon>Bacillati</taxon>
        <taxon>Bacillota</taxon>
        <taxon>Erysipelotrichia</taxon>
        <taxon>Erysipelotrichales</taxon>
        <taxon>Turicibacteraceae</taxon>
        <taxon>Turicibacter</taxon>
    </lineage>
</organism>
<keyword evidence="3" id="KW-0804">Transcription</keyword>
<sequence>MSQPIYLKVKQLIEDDIKQLVPNAMIQSERDLAIKYEVSRMTARKAIEALIREGKLYRKDKVGTFVADDKLHEPVAELVGFTSEISSKGMRPHTKVVNYEIIEADERIAKHLEIKVNDRVHSLLRLRMADDRPMTLEHTYIPLSVVKELPESVIHSSIYAFLDQELNVKIASGSQMVSAIKADEQVSELLELPLHDPLIYLELTSILMNGQVLEFVETYANPQNYKVMIHSRRKW</sequence>
<dbReference type="Pfam" id="PF00392">
    <property type="entry name" value="GntR"/>
    <property type="match status" value="1"/>
</dbReference>
<dbReference type="CDD" id="cd07377">
    <property type="entry name" value="WHTH_GntR"/>
    <property type="match status" value="1"/>
</dbReference>
<dbReference type="InterPro" id="IPR036390">
    <property type="entry name" value="WH_DNA-bd_sf"/>
</dbReference>
<dbReference type="EMBL" id="CP071250">
    <property type="protein sequence ID" value="UUF09058.1"/>
    <property type="molecule type" value="Genomic_DNA"/>
</dbReference>
<gene>
    <name evidence="5" type="ORF">J0J69_10515</name>
    <name evidence="6" type="ORF">J0J70_03370</name>
</gene>
<dbReference type="InterPro" id="IPR036388">
    <property type="entry name" value="WH-like_DNA-bd_sf"/>
</dbReference>
<dbReference type="Gene3D" id="1.10.10.10">
    <property type="entry name" value="Winged helix-like DNA-binding domain superfamily/Winged helix DNA-binding domain"/>
    <property type="match status" value="1"/>
</dbReference>
<proteinExistence type="predicted"/>
<keyword evidence="7" id="KW-1185">Reference proteome</keyword>
<evidence type="ECO:0000313" key="5">
    <source>
        <dbReference type="EMBL" id="UUF05490.1"/>
    </source>
</evidence>
<dbReference type="InterPro" id="IPR000524">
    <property type="entry name" value="Tscrpt_reg_HTH_GntR"/>
</dbReference>